<reference evidence="1" key="2">
    <citation type="submission" date="2015-02" db="UniProtKB">
        <authorList>
            <consortium name="EnsemblMetazoa"/>
        </authorList>
    </citation>
    <scope>IDENTIFICATION</scope>
</reference>
<reference evidence="2" key="1">
    <citation type="submission" date="2011-05" db="EMBL/GenBank/DDBJ databases">
        <authorList>
            <person name="Richards S.R."/>
            <person name="Qu J."/>
            <person name="Jiang H."/>
            <person name="Jhangiani S.N."/>
            <person name="Agravi P."/>
            <person name="Goodspeed R."/>
            <person name="Gross S."/>
            <person name="Mandapat C."/>
            <person name="Jackson L."/>
            <person name="Mathew T."/>
            <person name="Pu L."/>
            <person name="Thornton R."/>
            <person name="Saada N."/>
            <person name="Wilczek-Boney K.B."/>
            <person name="Lee S."/>
            <person name="Kovar C."/>
            <person name="Wu Y."/>
            <person name="Scherer S.E."/>
            <person name="Worley K.C."/>
            <person name="Muzny D.M."/>
            <person name="Gibbs R."/>
        </authorList>
    </citation>
    <scope>NUCLEOTIDE SEQUENCE</scope>
    <source>
        <strain evidence="2">Brora</strain>
    </source>
</reference>
<proteinExistence type="predicted"/>
<evidence type="ECO:0000313" key="1">
    <source>
        <dbReference type="EnsemblMetazoa" id="SMAR000408-PA"/>
    </source>
</evidence>
<sequence>IPGWEPWPHGDESVIPFLRVQCTCRCHFSTTHSPALFGLTFAPVFVAASPQSQCSEMTLVHQPRFRTCAISTRLVLLLAVVLMPCKANFCSDRSSLDMCYQSIEPLLDNDQLTGLPTTKQDLELMCEAFQSGMKCIDEFAKHCMKPSDQNYLQMTVAGARQMMKHLCDDIQYQNEYLKHVTCYSQLSEEWDLCTLQMKRVVEEYRNKKHQVTEEDVMKNSCCAKYEFLVCTEDVSFKKCSKEAA</sequence>
<organism evidence="1 2">
    <name type="scientific">Strigamia maritima</name>
    <name type="common">European centipede</name>
    <name type="synonym">Geophilus maritimus</name>
    <dbReference type="NCBI Taxonomy" id="126957"/>
    <lineage>
        <taxon>Eukaryota</taxon>
        <taxon>Metazoa</taxon>
        <taxon>Ecdysozoa</taxon>
        <taxon>Arthropoda</taxon>
        <taxon>Myriapoda</taxon>
        <taxon>Chilopoda</taxon>
        <taxon>Pleurostigmophora</taxon>
        <taxon>Geophilomorpha</taxon>
        <taxon>Linotaeniidae</taxon>
        <taxon>Strigamia</taxon>
    </lineage>
</organism>
<dbReference type="EnsemblMetazoa" id="SMAR000408-RA">
    <property type="protein sequence ID" value="SMAR000408-PA"/>
    <property type="gene ID" value="SMAR000408"/>
</dbReference>
<dbReference type="PhylomeDB" id="T1IHT2"/>
<dbReference type="HOGENOM" id="CLU_1140416_0_0_1"/>
<evidence type="ECO:0000313" key="2">
    <source>
        <dbReference type="Proteomes" id="UP000014500"/>
    </source>
</evidence>
<dbReference type="PANTHER" id="PTHR33964:SF2">
    <property type="entry name" value="IP09356P"/>
    <property type="match status" value="1"/>
</dbReference>
<dbReference type="EMBL" id="JH430009">
    <property type="status" value="NOT_ANNOTATED_CDS"/>
    <property type="molecule type" value="Genomic_DNA"/>
</dbReference>
<dbReference type="PANTHER" id="PTHR33964">
    <property type="entry name" value="RE45066P-RELATED"/>
    <property type="match status" value="1"/>
</dbReference>
<dbReference type="AlphaFoldDB" id="T1IHT2"/>
<protein>
    <submittedName>
        <fullName evidence="1">Uncharacterized protein</fullName>
    </submittedName>
</protein>
<dbReference type="Proteomes" id="UP000014500">
    <property type="component" value="Unassembled WGS sequence"/>
</dbReference>
<dbReference type="OMA" id="CTSEFEG"/>
<dbReference type="eggNOG" id="ENOG502SAEC">
    <property type="taxonomic scope" value="Eukaryota"/>
</dbReference>
<accession>T1IHT2</accession>
<dbReference type="STRING" id="126957.T1IHT2"/>
<keyword evidence="2" id="KW-1185">Reference proteome</keyword>
<name>T1IHT2_STRMM</name>